<keyword evidence="3 5" id="KW-1133">Transmembrane helix</keyword>
<dbReference type="InterPro" id="IPR008253">
    <property type="entry name" value="Marvel"/>
</dbReference>
<reference evidence="7 8" key="1">
    <citation type="journal article" date="2024" name="Front Chem Biol">
        <title>Unveiling the potential of Daldinia eschscholtzii MFLUCC 19-0629 through bioactivity and bioinformatics studies for enhanced sustainable agriculture production.</title>
        <authorList>
            <person name="Brooks S."/>
            <person name="Weaver J.A."/>
            <person name="Klomchit A."/>
            <person name="Alharthi S.A."/>
            <person name="Onlamun T."/>
            <person name="Nurani R."/>
            <person name="Vong T.K."/>
            <person name="Alberti F."/>
            <person name="Greco C."/>
        </authorList>
    </citation>
    <scope>NUCLEOTIDE SEQUENCE [LARGE SCALE GENOMIC DNA]</scope>
    <source>
        <strain evidence="7">MFLUCC 19-0629</strain>
    </source>
</reference>
<dbReference type="PANTHER" id="PTHR28165">
    <property type="entry name" value="NON-CLASSICAL EXPORT PROTEIN 2-RELATED"/>
    <property type="match status" value="1"/>
</dbReference>
<evidence type="ECO:0000256" key="3">
    <source>
        <dbReference type="ARBA" id="ARBA00022989"/>
    </source>
</evidence>
<sequence length="181" mass="19049">MLKFAVLGVRGFVLLFSAVVLGLSVTLAKHQVDGAPPSETSFGSFCGAFGVLVSLIGIAAVFIDKIPTIVPTVADGLAAALYLAGAIALTIALKPITSCTSDDDHNPLERWNNKLLTGGCKTVGGIDYCPGRTNEAELKGRCQRVQADYVFEYLAFAFGVAVIALTFLFNKGRGSRSVAYV</sequence>
<dbReference type="InterPro" id="IPR052649">
    <property type="entry name" value="NCE102-like"/>
</dbReference>
<feature type="transmembrane region" description="Helical" evidence="5">
    <location>
        <begin position="44"/>
        <end position="63"/>
    </location>
</feature>
<protein>
    <recommendedName>
        <fullName evidence="6">MARVEL domain-containing protein</fullName>
    </recommendedName>
</protein>
<dbReference type="GO" id="GO:0032126">
    <property type="term" value="C:eisosome"/>
    <property type="evidence" value="ECO:0007669"/>
    <property type="project" value="TreeGrafter"/>
</dbReference>
<dbReference type="Pfam" id="PF01284">
    <property type="entry name" value="MARVEL"/>
    <property type="match status" value="1"/>
</dbReference>
<evidence type="ECO:0000313" key="7">
    <source>
        <dbReference type="EMBL" id="KAK6953131.1"/>
    </source>
</evidence>
<dbReference type="PANTHER" id="PTHR28165:SF2">
    <property type="entry name" value="MARVEL DOMAIN-CONTAINING PROTEIN"/>
    <property type="match status" value="1"/>
</dbReference>
<organism evidence="7 8">
    <name type="scientific">Daldinia eschscholtzii</name>
    <dbReference type="NCBI Taxonomy" id="292717"/>
    <lineage>
        <taxon>Eukaryota</taxon>
        <taxon>Fungi</taxon>
        <taxon>Dikarya</taxon>
        <taxon>Ascomycota</taxon>
        <taxon>Pezizomycotina</taxon>
        <taxon>Sordariomycetes</taxon>
        <taxon>Xylariomycetidae</taxon>
        <taxon>Xylariales</taxon>
        <taxon>Hypoxylaceae</taxon>
        <taxon>Daldinia</taxon>
    </lineage>
</organism>
<feature type="transmembrane region" description="Helical" evidence="5">
    <location>
        <begin position="150"/>
        <end position="169"/>
    </location>
</feature>
<name>A0AAX6MLR4_9PEZI</name>
<dbReference type="GO" id="GO:0070941">
    <property type="term" value="P:eisosome assembly"/>
    <property type="evidence" value="ECO:0007669"/>
    <property type="project" value="TreeGrafter"/>
</dbReference>
<accession>A0AAX6MLR4</accession>
<evidence type="ECO:0000259" key="6">
    <source>
        <dbReference type="Pfam" id="PF01284"/>
    </source>
</evidence>
<dbReference type="GO" id="GO:0072659">
    <property type="term" value="P:protein localization to plasma membrane"/>
    <property type="evidence" value="ECO:0007669"/>
    <property type="project" value="TreeGrafter"/>
</dbReference>
<dbReference type="AlphaFoldDB" id="A0AAX6MLR4"/>
<evidence type="ECO:0000313" key="8">
    <source>
        <dbReference type="Proteomes" id="UP001369815"/>
    </source>
</evidence>
<comment type="subcellular location">
    <subcellularLocation>
        <location evidence="1">Membrane</location>
        <topology evidence="1">Multi-pass membrane protein</topology>
    </subcellularLocation>
</comment>
<dbReference type="GO" id="GO:0005886">
    <property type="term" value="C:plasma membrane"/>
    <property type="evidence" value="ECO:0007669"/>
    <property type="project" value="TreeGrafter"/>
</dbReference>
<evidence type="ECO:0000256" key="2">
    <source>
        <dbReference type="ARBA" id="ARBA00022692"/>
    </source>
</evidence>
<evidence type="ECO:0000256" key="4">
    <source>
        <dbReference type="ARBA" id="ARBA00023136"/>
    </source>
</evidence>
<keyword evidence="2 5" id="KW-0812">Transmembrane</keyword>
<comment type="caution">
    <text evidence="7">The sequence shown here is derived from an EMBL/GenBank/DDBJ whole genome shotgun (WGS) entry which is preliminary data.</text>
</comment>
<feature type="transmembrane region" description="Helical" evidence="5">
    <location>
        <begin position="75"/>
        <end position="93"/>
    </location>
</feature>
<proteinExistence type="predicted"/>
<keyword evidence="4 5" id="KW-0472">Membrane</keyword>
<keyword evidence="8" id="KW-1185">Reference proteome</keyword>
<feature type="domain" description="MARVEL" evidence="6">
    <location>
        <begin position="7"/>
        <end position="161"/>
    </location>
</feature>
<evidence type="ECO:0000256" key="1">
    <source>
        <dbReference type="ARBA" id="ARBA00004141"/>
    </source>
</evidence>
<gene>
    <name evidence="7" type="ORF">Daesc_005431</name>
</gene>
<dbReference type="Proteomes" id="UP001369815">
    <property type="component" value="Unassembled WGS sequence"/>
</dbReference>
<evidence type="ECO:0000256" key="5">
    <source>
        <dbReference type="SAM" id="Phobius"/>
    </source>
</evidence>
<dbReference type="EMBL" id="JBANMG010000005">
    <property type="protein sequence ID" value="KAK6953131.1"/>
    <property type="molecule type" value="Genomic_DNA"/>
</dbReference>